<feature type="compositionally biased region" description="Basic and acidic residues" evidence="13">
    <location>
        <begin position="100"/>
        <end position="127"/>
    </location>
</feature>
<dbReference type="InterPro" id="IPR001909">
    <property type="entry name" value="KRAB"/>
</dbReference>
<evidence type="ECO:0000256" key="6">
    <source>
        <dbReference type="ARBA" id="ARBA00022771"/>
    </source>
</evidence>
<dbReference type="InterPro" id="IPR013087">
    <property type="entry name" value="Znf_C2H2_type"/>
</dbReference>
<dbReference type="FunFam" id="3.30.160.60:FF:001311">
    <property type="entry name" value="Zinc finger protein 668"/>
    <property type="match status" value="1"/>
</dbReference>
<evidence type="ECO:0000259" key="15">
    <source>
        <dbReference type="PROSITE" id="PS50805"/>
    </source>
</evidence>
<feature type="domain" description="C2H2-type" evidence="14">
    <location>
        <begin position="454"/>
        <end position="481"/>
    </location>
</feature>
<dbReference type="FunFam" id="3.30.160.60:FF:000557">
    <property type="entry name" value="zinc finger and SCAN domain-containing protein 29"/>
    <property type="match status" value="2"/>
</dbReference>
<keyword evidence="11" id="KW-0539">Nucleus</keyword>
<keyword evidence="4" id="KW-0479">Metal-binding</keyword>
<evidence type="ECO:0000256" key="1">
    <source>
        <dbReference type="ARBA" id="ARBA00003767"/>
    </source>
</evidence>
<dbReference type="PANTHER" id="PTHR24393">
    <property type="entry name" value="ZINC FINGER PROTEIN"/>
    <property type="match status" value="1"/>
</dbReference>
<dbReference type="SUPFAM" id="SSF109640">
    <property type="entry name" value="KRAB domain (Kruppel-associated box)"/>
    <property type="match status" value="1"/>
</dbReference>
<evidence type="ECO:0000256" key="9">
    <source>
        <dbReference type="ARBA" id="ARBA00023125"/>
    </source>
</evidence>
<gene>
    <name evidence="18" type="primary">LOC117360805</name>
</gene>
<keyword evidence="10" id="KW-0804">Transcription</keyword>
<dbReference type="FunFam" id="3.30.160.60:FF:000360">
    <property type="entry name" value="zinc finger protein 572"/>
    <property type="match status" value="1"/>
</dbReference>
<dbReference type="FunFam" id="3.30.160.60:FF:000706">
    <property type="entry name" value="Zinc finger protein"/>
    <property type="match status" value="1"/>
</dbReference>
<dbReference type="InterPro" id="IPR036236">
    <property type="entry name" value="Znf_C2H2_sf"/>
</dbReference>
<evidence type="ECO:0000259" key="14">
    <source>
        <dbReference type="PROSITE" id="PS50157"/>
    </source>
</evidence>
<feature type="domain" description="C2H2-type" evidence="14">
    <location>
        <begin position="426"/>
        <end position="453"/>
    </location>
</feature>
<feature type="domain" description="C2H2-type" evidence="14">
    <location>
        <begin position="538"/>
        <end position="565"/>
    </location>
</feature>
<dbReference type="Proteomes" id="UP000515159">
    <property type="component" value="Chromosome 5"/>
</dbReference>
<dbReference type="Pfam" id="PF00096">
    <property type="entry name" value="zf-C2H2"/>
    <property type="match status" value="11"/>
</dbReference>
<dbReference type="PANTHER" id="PTHR24393:SF106">
    <property type="entry name" value="ZINC FINGER AND SCAN DOMAIN-CONTAINING PROTEIN 2"/>
    <property type="match status" value="1"/>
</dbReference>
<dbReference type="InterPro" id="IPR003655">
    <property type="entry name" value="aKRAB"/>
</dbReference>
<sequence length="720" mass="84443">MFVWPKLKNRTGQMFVAESDYEQEIRKKLQSNNRIKTEESRAEPNVLLESKTKTKGQVTQPRLELQRRHKIKGRRIKQELEEGHSNKPKRQRKKPRLKAGKNEEGYKKELGGKSETRKEEKQEDLESRNDIRGQVWRISSREEAWTDGGEKLQQLQPESRSKIGEQGIEWKLEAENKVRVRGRRRGPRLKLKPVKFQDVAVYFSEEEWQLLENQQKELYRSVMKENYENLTSLGFTTTKPNILKRMEQGRPLWVSTRRKVIKHSFREGEPVDTDKSTDQQEYRDNLLRLMVSEEDNKTIIQDSKLCKPRERKPKAENLPGNPCRESVEECLDSQIGSLKPTATTEAPYLQIIVKSETYDKEFENKWHHGTGRPHQCSECEKAFKKISTLINHQRTHKKKRKYRKRLTKSSTQLIVHNRKRILARPFKCTDCEKNFCHKSSLSTHQRIHTGEKPYECKDCGKCFSNLSSLIKHIRIHTGEKPYSCNICGKNFNVSSSLIKHTRIHTGEKPYKCPVCEKCFNDSSHLTLHIRIHTGERPYKCTDCGKCFIRSTKLVEHMRTHTGEKPYRCTDCEKCFADSSSLKKHRRIHTGERPYKCTDCEKRFTKSSHLIVHKRTHTEEKPYTCTECDKRFSDSSSFGRHKRIHTGERPYQCAYCEKSFTDLSTVIKHQRTHTGERPYKCTVCERCFSQSSGLIKHQQTHLGLEGKNCAIAYLLETLKTE</sequence>
<dbReference type="CDD" id="cd07765">
    <property type="entry name" value="KRAB_A-box"/>
    <property type="match status" value="1"/>
</dbReference>
<dbReference type="Pfam" id="PF01352">
    <property type="entry name" value="KRAB"/>
    <property type="match status" value="1"/>
</dbReference>
<dbReference type="SUPFAM" id="SSF57667">
    <property type="entry name" value="beta-beta-alpha zinc fingers"/>
    <property type="match status" value="6"/>
</dbReference>
<dbReference type="PROSITE" id="PS50806">
    <property type="entry name" value="KRAB_RELATED"/>
    <property type="match status" value="1"/>
</dbReference>
<comment type="function">
    <text evidence="1">May be involved in transcriptional regulation.</text>
</comment>
<evidence type="ECO:0000256" key="3">
    <source>
        <dbReference type="ARBA" id="ARBA00006991"/>
    </source>
</evidence>
<organism evidence="17 18">
    <name type="scientific">Geotrypetes seraphini</name>
    <name type="common">Gaboon caecilian</name>
    <name type="synonym">Caecilia seraphini</name>
    <dbReference type="NCBI Taxonomy" id="260995"/>
    <lineage>
        <taxon>Eukaryota</taxon>
        <taxon>Metazoa</taxon>
        <taxon>Chordata</taxon>
        <taxon>Craniata</taxon>
        <taxon>Vertebrata</taxon>
        <taxon>Euteleostomi</taxon>
        <taxon>Amphibia</taxon>
        <taxon>Gymnophiona</taxon>
        <taxon>Geotrypetes</taxon>
    </lineage>
</organism>
<evidence type="ECO:0000256" key="13">
    <source>
        <dbReference type="SAM" id="MobiDB-lite"/>
    </source>
</evidence>
<dbReference type="AlphaFoldDB" id="A0A6P8QUU5"/>
<dbReference type="OrthoDB" id="3437960at2759"/>
<feature type="compositionally biased region" description="Basic and acidic residues" evidence="13">
    <location>
        <begin position="76"/>
        <end position="85"/>
    </location>
</feature>
<dbReference type="GO" id="GO:0000978">
    <property type="term" value="F:RNA polymerase II cis-regulatory region sequence-specific DNA binding"/>
    <property type="evidence" value="ECO:0007669"/>
    <property type="project" value="TreeGrafter"/>
</dbReference>
<dbReference type="Gene3D" id="3.30.160.60">
    <property type="entry name" value="Classic Zinc Finger"/>
    <property type="match status" value="11"/>
</dbReference>
<dbReference type="SMART" id="SM00355">
    <property type="entry name" value="ZnF_C2H2"/>
    <property type="match status" value="11"/>
</dbReference>
<evidence type="ECO:0000256" key="12">
    <source>
        <dbReference type="PROSITE-ProRule" id="PRU00042"/>
    </source>
</evidence>
<name>A0A6P8QUU5_GEOSA</name>
<dbReference type="FunFam" id="3.30.160.60:FF:000338">
    <property type="entry name" value="zinc finger protein 383"/>
    <property type="match status" value="1"/>
</dbReference>
<keyword evidence="6 12" id="KW-0863">Zinc-finger</keyword>
<feature type="domain" description="C2H2-type" evidence="14">
    <location>
        <begin position="482"/>
        <end position="509"/>
    </location>
</feature>
<keyword evidence="17" id="KW-1185">Reference proteome</keyword>
<evidence type="ECO:0000256" key="2">
    <source>
        <dbReference type="ARBA" id="ARBA00004123"/>
    </source>
</evidence>
<dbReference type="Gene3D" id="6.10.140.140">
    <property type="match status" value="1"/>
</dbReference>
<dbReference type="GO" id="GO:0005634">
    <property type="term" value="C:nucleus"/>
    <property type="evidence" value="ECO:0007669"/>
    <property type="project" value="UniProtKB-SubCell"/>
</dbReference>
<comment type="similarity">
    <text evidence="3">Belongs to the krueppel C2H2-type zinc-finger protein family.</text>
</comment>
<dbReference type="GeneID" id="117360805"/>
<evidence type="ECO:0000256" key="11">
    <source>
        <dbReference type="ARBA" id="ARBA00023242"/>
    </source>
</evidence>
<dbReference type="InParanoid" id="A0A6P8QUU5"/>
<feature type="domain" description="C2H2-type" evidence="14">
    <location>
        <begin position="510"/>
        <end position="537"/>
    </location>
</feature>
<feature type="domain" description="C2H2-type" evidence="14">
    <location>
        <begin position="622"/>
        <end position="649"/>
    </location>
</feature>
<dbReference type="PROSITE" id="PS50805">
    <property type="entry name" value="KRAB"/>
    <property type="match status" value="1"/>
</dbReference>
<proteinExistence type="inferred from homology"/>
<protein>
    <submittedName>
        <fullName evidence="18">Zinc finger protein 436-like</fullName>
    </submittedName>
</protein>
<dbReference type="FunFam" id="3.30.160.60:FF:001158">
    <property type="entry name" value="zinc finger protein 22"/>
    <property type="match status" value="1"/>
</dbReference>
<dbReference type="GO" id="GO:0001228">
    <property type="term" value="F:DNA-binding transcription activator activity, RNA polymerase II-specific"/>
    <property type="evidence" value="ECO:0007669"/>
    <property type="project" value="TreeGrafter"/>
</dbReference>
<dbReference type="FunFam" id="3.30.160.60:FF:002343">
    <property type="entry name" value="Zinc finger protein 33A"/>
    <property type="match status" value="1"/>
</dbReference>
<feature type="domain" description="C2H2-type" evidence="14">
    <location>
        <begin position="594"/>
        <end position="621"/>
    </location>
</feature>
<feature type="compositionally biased region" description="Basic residues" evidence="13">
    <location>
        <begin position="86"/>
        <end position="99"/>
    </location>
</feature>
<dbReference type="FunFam" id="3.30.160.60:FF:000295">
    <property type="entry name" value="zinc finger protein 19"/>
    <property type="match status" value="1"/>
</dbReference>
<reference evidence="18" key="1">
    <citation type="submission" date="2025-08" db="UniProtKB">
        <authorList>
            <consortium name="RefSeq"/>
        </authorList>
    </citation>
    <scope>IDENTIFICATION</scope>
</reference>
<keyword evidence="8" id="KW-0805">Transcription regulation</keyword>
<accession>A0A6P8QUU5</accession>
<comment type="subcellular location">
    <subcellularLocation>
        <location evidence="2">Nucleus</location>
    </subcellularLocation>
</comment>
<keyword evidence="5" id="KW-0677">Repeat</keyword>
<dbReference type="FunFam" id="3.30.160.60:FF:000286">
    <property type="entry name" value="Zinc finger protein 770"/>
    <property type="match status" value="1"/>
</dbReference>
<keyword evidence="7" id="KW-0862">Zinc</keyword>
<dbReference type="FunFam" id="3.30.160.60:FF:001270">
    <property type="entry name" value="zinc finger protein 583 isoform X1"/>
    <property type="match status" value="1"/>
</dbReference>
<evidence type="ECO:0000256" key="5">
    <source>
        <dbReference type="ARBA" id="ARBA00022737"/>
    </source>
</evidence>
<feature type="domain" description="C2H2-type" evidence="14">
    <location>
        <begin position="374"/>
        <end position="401"/>
    </location>
</feature>
<feature type="domain" description="C2H2-type" evidence="14">
    <location>
        <begin position="650"/>
        <end position="677"/>
    </location>
</feature>
<feature type="domain" description="KRAB-related" evidence="16">
    <location>
        <begin position="191"/>
        <end position="255"/>
    </location>
</feature>
<evidence type="ECO:0000256" key="4">
    <source>
        <dbReference type="ARBA" id="ARBA00022723"/>
    </source>
</evidence>
<dbReference type="KEGG" id="gsh:117360805"/>
<evidence type="ECO:0000256" key="10">
    <source>
        <dbReference type="ARBA" id="ARBA00023163"/>
    </source>
</evidence>
<evidence type="ECO:0000256" key="7">
    <source>
        <dbReference type="ARBA" id="ARBA00022833"/>
    </source>
</evidence>
<dbReference type="PROSITE" id="PS00028">
    <property type="entry name" value="ZINC_FINGER_C2H2_1"/>
    <property type="match status" value="11"/>
</dbReference>
<feature type="region of interest" description="Disordered" evidence="13">
    <location>
        <begin position="31"/>
        <end position="127"/>
    </location>
</feature>
<dbReference type="PROSITE" id="PS50157">
    <property type="entry name" value="ZINC_FINGER_C2H2_2"/>
    <property type="match status" value="11"/>
</dbReference>
<feature type="domain" description="C2H2-type" evidence="14">
    <location>
        <begin position="566"/>
        <end position="593"/>
    </location>
</feature>
<evidence type="ECO:0000259" key="16">
    <source>
        <dbReference type="PROSITE" id="PS50806"/>
    </source>
</evidence>
<feature type="domain" description="KRAB" evidence="15">
    <location>
        <begin position="194"/>
        <end position="265"/>
    </location>
</feature>
<keyword evidence="9" id="KW-0238">DNA-binding</keyword>
<evidence type="ECO:0000256" key="8">
    <source>
        <dbReference type="ARBA" id="ARBA00023015"/>
    </source>
</evidence>
<dbReference type="InterPro" id="IPR036051">
    <property type="entry name" value="KRAB_dom_sf"/>
</dbReference>
<dbReference type="SMART" id="SM00349">
    <property type="entry name" value="KRAB"/>
    <property type="match status" value="1"/>
</dbReference>
<evidence type="ECO:0000313" key="18">
    <source>
        <dbReference type="RefSeq" id="XP_033801099.1"/>
    </source>
</evidence>
<evidence type="ECO:0000313" key="17">
    <source>
        <dbReference type="Proteomes" id="UP000515159"/>
    </source>
</evidence>
<feature type="domain" description="C2H2-type" evidence="14">
    <location>
        <begin position="678"/>
        <end position="705"/>
    </location>
</feature>
<dbReference type="GO" id="GO:0008270">
    <property type="term" value="F:zinc ion binding"/>
    <property type="evidence" value="ECO:0007669"/>
    <property type="project" value="UniProtKB-KW"/>
</dbReference>
<dbReference type="RefSeq" id="XP_033801099.1">
    <property type="nucleotide sequence ID" value="XM_033945208.1"/>
</dbReference>